<evidence type="ECO:0000313" key="1">
    <source>
        <dbReference type="Proteomes" id="UP000887579"/>
    </source>
</evidence>
<dbReference type="Proteomes" id="UP000887579">
    <property type="component" value="Unplaced"/>
</dbReference>
<proteinExistence type="predicted"/>
<sequence>MNKMNCQAEFFETLITYDMKELICTPNCESINSAPLPSEFVFHHVMLEEEAWICYVDTTETIWKFKHQDASVQFQSGFGWCTENLLIGKGFSFEKDFELIPKSLFEFSGFKRIKLMNFTTNMIELIKIVGNIENIILEDMVVADGSLADLFKYCPYLRGLCLNGPCLKMSCERPIRVPKHFVGMVFCMLHEEYGEYPEIFKFLIVCLKSFTFYMNIYKKDIIGKPEKMVLCSFQDGRCCTQ</sequence>
<evidence type="ECO:0000313" key="2">
    <source>
        <dbReference type="WBParaSite" id="ES5_v2.g13324.t1"/>
    </source>
</evidence>
<accession>A0AC34F8T4</accession>
<name>A0AC34F8T4_9BILA</name>
<dbReference type="WBParaSite" id="ES5_v2.g13324.t1">
    <property type="protein sequence ID" value="ES5_v2.g13324.t1"/>
    <property type="gene ID" value="ES5_v2.g13324"/>
</dbReference>
<reference evidence="2" key="1">
    <citation type="submission" date="2022-11" db="UniProtKB">
        <authorList>
            <consortium name="WormBaseParasite"/>
        </authorList>
    </citation>
    <scope>IDENTIFICATION</scope>
</reference>
<protein>
    <submittedName>
        <fullName evidence="2">Uncharacterized protein</fullName>
    </submittedName>
</protein>
<organism evidence="1 2">
    <name type="scientific">Panagrolaimus sp. ES5</name>
    <dbReference type="NCBI Taxonomy" id="591445"/>
    <lineage>
        <taxon>Eukaryota</taxon>
        <taxon>Metazoa</taxon>
        <taxon>Ecdysozoa</taxon>
        <taxon>Nematoda</taxon>
        <taxon>Chromadorea</taxon>
        <taxon>Rhabditida</taxon>
        <taxon>Tylenchina</taxon>
        <taxon>Panagrolaimomorpha</taxon>
        <taxon>Panagrolaimoidea</taxon>
        <taxon>Panagrolaimidae</taxon>
        <taxon>Panagrolaimus</taxon>
    </lineage>
</organism>